<dbReference type="InterPro" id="IPR002347">
    <property type="entry name" value="SDR_fam"/>
</dbReference>
<dbReference type="Proteomes" id="UP000283255">
    <property type="component" value="Unassembled WGS sequence"/>
</dbReference>
<evidence type="ECO:0000313" key="3">
    <source>
        <dbReference type="Proteomes" id="UP000283255"/>
    </source>
</evidence>
<accession>A0A418YCF4</accession>
<dbReference type="AlphaFoldDB" id="A0A418YCF4"/>
<comment type="similarity">
    <text evidence="1">Belongs to the short-chain dehydrogenases/reductases (SDR) family.</text>
</comment>
<dbReference type="EMBL" id="QZCH01000020">
    <property type="protein sequence ID" value="RJG42194.1"/>
    <property type="molecule type" value="Genomic_DNA"/>
</dbReference>
<dbReference type="InterPro" id="IPR052184">
    <property type="entry name" value="SDR_enzymes"/>
</dbReference>
<dbReference type="OrthoDB" id="5786478at2"/>
<dbReference type="Pfam" id="PF00106">
    <property type="entry name" value="adh_short"/>
    <property type="match status" value="1"/>
</dbReference>
<dbReference type="PRINTS" id="PR00080">
    <property type="entry name" value="SDRFAMILY"/>
</dbReference>
<dbReference type="PANTHER" id="PTHR45458">
    <property type="entry name" value="SHORT-CHAIN DEHYDROGENASE/REDUCTASE SDR"/>
    <property type="match status" value="1"/>
</dbReference>
<reference evidence="2 3" key="1">
    <citation type="submission" date="2018-09" db="EMBL/GenBank/DDBJ databases">
        <authorList>
            <person name="Wang F."/>
        </authorList>
    </citation>
    <scope>NUCLEOTIDE SEQUENCE [LARGE SCALE GENOMIC DNA]</scope>
    <source>
        <strain evidence="2 3">PLHSC7-2</strain>
    </source>
</reference>
<organism evidence="2 3">
    <name type="scientific">Motilimonas pumila</name>
    <dbReference type="NCBI Taxonomy" id="2303987"/>
    <lineage>
        <taxon>Bacteria</taxon>
        <taxon>Pseudomonadati</taxon>
        <taxon>Pseudomonadota</taxon>
        <taxon>Gammaproteobacteria</taxon>
        <taxon>Alteromonadales</taxon>
        <taxon>Alteromonadales genera incertae sedis</taxon>
        <taxon>Motilimonas</taxon>
    </lineage>
</organism>
<dbReference type="GO" id="GO:0016616">
    <property type="term" value="F:oxidoreductase activity, acting on the CH-OH group of donors, NAD or NADP as acceptor"/>
    <property type="evidence" value="ECO:0007669"/>
    <property type="project" value="TreeGrafter"/>
</dbReference>
<dbReference type="Gene3D" id="3.40.50.720">
    <property type="entry name" value="NAD(P)-binding Rossmann-like Domain"/>
    <property type="match status" value="1"/>
</dbReference>
<dbReference type="CDD" id="cd05325">
    <property type="entry name" value="carb_red_sniffer_like_SDR_c"/>
    <property type="match status" value="1"/>
</dbReference>
<evidence type="ECO:0000313" key="2">
    <source>
        <dbReference type="EMBL" id="RJG42194.1"/>
    </source>
</evidence>
<dbReference type="SUPFAM" id="SSF51735">
    <property type="entry name" value="NAD(P)-binding Rossmann-fold domains"/>
    <property type="match status" value="1"/>
</dbReference>
<dbReference type="PANTHER" id="PTHR45458:SF1">
    <property type="entry name" value="SHORT CHAIN DEHYDROGENASE"/>
    <property type="match status" value="1"/>
</dbReference>
<proteinExistence type="inferred from homology"/>
<dbReference type="InterPro" id="IPR036291">
    <property type="entry name" value="NAD(P)-bd_dom_sf"/>
</dbReference>
<comment type="caution">
    <text evidence="2">The sequence shown here is derived from an EMBL/GenBank/DDBJ whole genome shotgun (WGS) entry which is preliminary data.</text>
</comment>
<protein>
    <submittedName>
        <fullName evidence="2">SDR family oxidoreductase</fullName>
    </submittedName>
</protein>
<keyword evidence="3" id="KW-1185">Reference proteome</keyword>
<sequence length="226" mass="24309">MQTVLISGVGRGIGLELCRIFLSRGDKVIGTYRGNIGAALQMLIGPHLTLVELDVTDNVAITELGNKFADTAIDLLINNAGVIGPEGSLAQDIDSQQWLHTFHVNTIAPFQLTQALLPALQQSSKGRVMTLSSQMGSLHRATTGMVAYRTSKAAVNKAMQVLALELTPMKIAMCMVHPGWVQTDMGGADADISVVESAQGLVKVSDQLNMDRTGQFLTWQGEVHPW</sequence>
<dbReference type="PRINTS" id="PR00081">
    <property type="entry name" value="GDHRDH"/>
</dbReference>
<name>A0A418YCF4_9GAMM</name>
<gene>
    <name evidence="2" type="ORF">D1Z90_14725</name>
</gene>
<dbReference type="RefSeq" id="WP_119911546.1">
    <property type="nucleotide sequence ID" value="NZ_QZCH01000020.1"/>
</dbReference>
<reference evidence="2 3" key="2">
    <citation type="submission" date="2019-01" db="EMBL/GenBank/DDBJ databases">
        <title>Motilimonas pumilus sp. nov., isolated from the gut of sea cucumber (Apostichopus japonicus).</title>
        <authorList>
            <person name="Wang F.-Q."/>
            <person name="Ren L.-H."/>
            <person name="Lin Y.-W."/>
            <person name="Sun G.-H."/>
            <person name="Du Z.-J."/>
            <person name="Zhao J.-X."/>
            <person name="Liu X.-J."/>
            <person name="Liu L.-J."/>
        </authorList>
    </citation>
    <scope>NUCLEOTIDE SEQUENCE [LARGE SCALE GENOMIC DNA]</scope>
    <source>
        <strain evidence="2 3">PLHSC7-2</strain>
    </source>
</reference>
<evidence type="ECO:0000256" key="1">
    <source>
        <dbReference type="RuleBase" id="RU000363"/>
    </source>
</evidence>